<dbReference type="Gene3D" id="3.30.70.330">
    <property type="match status" value="1"/>
</dbReference>
<accession>A0ABM1VZY8</accession>
<evidence type="ECO:0000313" key="4">
    <source>
        <dbReference type="Proteomes" id="UP000694888"/>
    </source>
</evidence>
<evidence type="ECO:0000259" key="3">
    <source>
        <dbReference type="PROSITE" id="PS50102"/>
    </source>
</evidence>
<feature type="compositionally biased region" description="Basic and acidic residues" evidence="2">
    <location>
        <begin position="172"/>
        <end position="189"/>
    </location>
</feature>
<keyword evidence="1" id="KW-0694">RNA-binding</keyword>
<evidence type="ECO:0000256" key="2">
    <source>
        <dbReference type="SAM" id="MobiDB-lite"/>
    </source>
</evidence>
<dbReference type="InterPro" id="IPR035979">
    <property type="entry name" value="RBD_domain_sf"/>
</dbReference>
<dbReference type="InterPro" id="IPR012677">
    <property type="entry name" value="Nucleotide-bd_a/b_plait_sf"/>
</dbReference>
<name>A0ABM1VZY8_APLCA</name>
<feature type="compositionally biased region" description="Basic and acidic residues" evidence="2">
    <location>
        <begin position="87"/>
        <end position="103"/>
    </location>
</feature>
<dbReference type="SMART" id="SM00360">
    <property type="entry name" value="RRM"/>
    <property type="match status" value="1"/>
</dbReference>
<organism evidence="4 5">
    <name type="scientific">Aplysia californica</name>
    <name type="common">California sea hare</name>
    <dbReference type="NCBI Taxonomy" id="6500"/>
    <lineage>
        <taxon>Eukaryota</taxon>
        <taxon>Metazoa</taxon>
        <taxon>Spiralia</taxon>
        <taxon>Lophotrochozoa</taxon>
        <taxon>Mollusca</taxon>
        <taxon>Gastropoda</taxon>
        <taxon>Heterobranchia</taxon>
        <taxon>Euthyneura</taxon>
        <taxon>Tectipleura</taxon>
        <taxon>Aplysiida</taxon>
        <taxon>Aplysioidea</taxon>
        <taxon>Aplysiidae</taxon>
        <taxon>Aplysia</taxon>
    </lineage>
</organism>
<protein>
    <submittedName>
        <fullName evidence="5">Serine/arginine-rich splicing factor 10 isoform X1</fullName>
    </submittedName>
</protein>
<reference evidence="5" key="1">
    <citation type="submission" date="2025-08" db="UniProtKB">
        <authorList>
            <consortium name="RefSeq"/>
        </authorList>
    </citation>
    <scope>IDENTIFICATION</scope>
</reference>
<dbReference type="PROSITE" id="PS50102">
    <property type="entry name" value="RRM"/>
    <property type="match status" value="1"/>
</dbReference>
<dbReference type="CDD" id="cd12312">
    <property type="entry name" value="RRM_SRSF10_SRSF12"/>
    <property type="match status" value="1"/>
</dbReference>
<evidence type="ECO:0000256" key="1">
    <source>
        <dbReference type="PROSITE-ProRule" id="PRU00176"/>
    </source>
</evidence>
<dbReference type="InterPro" id="IPR000504">
    <property type="entry name" value="RRM_dom"/>
</dbReference>
<dbReference type="InterPro" id="IPR050441">
    <property type="entry name" value="RBM"/>
</dbReference>
<feature type="compositionally biased region" description="Basic and acidic residues" evidence="2">
    <location>
        <begin position="155"/>
        <end position="165"/>
    </location>
</feature>
<gene>
    <name evidence="5" type="primary">LOC101863536</name>
</gene>
<dbReference type="Proteomes" id="UP000694888">
    <property type="component" value="Unplaced"/>
</dbReference>
<keyword evidence="4" id="KW-1185">Reference proteome</keyword>
<proteinExistence type="predicted"/>
<sequence>MSRYSRPPNSSLYIRNVPDGTRQEELRTMFGKYGPITDVYIPMDYYTRRPRGFAYIQFEDPRDADDALYHLDRTRFYGRELEIEFARGDRKSPGQMRGKERSSRRSPYSRYDDYDRKRYRSRSRSPRRSRTRSRSPKRERESRKSYSRSRSRSPSFERKREEGTRSRSKTGSPDDGKSDKEEREASPGE</sequence>
<dbReference type="PANTHER" id="PTHR48034">
    <property type="entry name" value="TRANSFORMER-2 SEX-DETERMINING PROTEIN-RELATED"/>
    <property type="match status" value="1"/>
</dbReference>
<feature type="domain" description="RRM" evidence="3">
    <location>
        <begin position="10"/>
        <end position="88"/>
    </location>
</feature>
<feature type="compositionally biased region" description="Basic residues" evidence="2">
    <location>
        <begin position="117"/>
        <end position="135"/>
    </location>
</feature>
<dbReference type="SUPFAM" id="SSF54928">
    <property type="entry name" value="RNA-binding domain, RBD"/>
    <property type="match status" value="1"/>
</dbReference>
<evidence type="ECO:0000313" key="5">
    <source>
        <dbReference type="RefSeq" id="XP_035827981.1"/>
    </source>
</evidence>
<dbReference type="GeneID" id="101863536"/>
<dbReference type="Pfam" id="PF00076">
    <property type="entry name" value="RRM_1"/>
    <property type="match status" value="1"/>
</dbReference>
<dbReference type="RefSeq" id="XP_035827981.1">
    <property type="nucleotide sequence ID" value="XM_035972088.1"/>
</dbReference>
<feature type="region of interest" description="Disordered" evidence="2">
    <location>
        <begin position="87"/>
        <end position="189"/>
    </location>
</feature>